<dbReference type="SUPFAM" id="SSF48208">
    <property type="entry name" value="Six-hairpin glycosidases"/>
    <property type="match status" value="1"/>
</dbReference>
<proteinExistence type="predicted"/>
<dbReference type="Gene3D" id="3.30.230.70">
    <property type="entry name" value="GHMP Kinase, N-terminal domain"/>
    <property type="match status" value="1"/>
</dbReference>
<evidence type="ECO:0000256" key="3">
    <source>
        <dbReference type="ARBA" id="ARBA00032660"/>
    </source>
</evidence>
<dbReference type="InterPro" id="IPR024462">
    <property type="entry name" value="GH116_N"/>
</dbReference>
<dbReference type="GO" id="GO:0000178">
    <property type="term" value="C:exosome (RNase complex)"/>
    <property type="evidence" value="ECO:0007669"/>
    <property type="project" value="InterPro"/>
</dbReference>
<dbReference type="Pfam" id="PF01138">
    <property type="entry name" value="RNase_PH"/>
    <property type="match status" value="1"/>
</dbReference>
<feature type="domain" description="Glycosyl-hydrolase family 116 N-terminal" evidence="8">
    <location>
        <begin position="387"/>
        <end position="706"/>
    </location>
</feature>
<dbReference type="Gene3D" id="1.50.10.10">
    <property type="match status" value="1"/>
</dbReference>
<dbReference type="InterPro" id="IPR001247">
    <property type="entry name" value="ExoRNase_PH_dom1"/>
</dbReference>
<dbReference type="GO" id="GO:0006396">
    <property type="term" value="P:RNA processing"/>
    <property type="evidence" value="ECO:0007669"/>
    <property type="project" value="InterPro"/>
</dbReference>
<protein>
    <recommendedName>
        <fullName evidence="1">Exosome complex component RRP45</fullName>
    </recommendedName>
    <alternativeName>
        <fullName evidence="3">Exosome component 9</fullName>
    </alternativeName>
</protein>
<dbReference type="InterPro" id="IPR012341">
    <property type="entry name" value="6hp_glycosidase-like_sf"/>
</dbReference>
<dbReference type="InterPro" id="IPR015847">
    <property type="entry name" value="ExoRNase_PH_dom2"/>
</dbReference>
<evidence type="ECO:0000256" key="2">
    <source>
        <dbReference type="ARBA" id="ARBA00023242"/>
    </source>
</evidence>
<comment type="caution">
    <text evidence="9">The sequence shown here is derived from an EMBL/GenBank/DDBJ whole genome shotgun (WGS) entry which is preliminary data.</text>
</comment>
<dbReference type="GO" id="GO:0005975">
    <property type="term" value="P:carbohydrate metabolic process"/>
    <property type="evidence" value="ECO:0007669"/>
    <property type="project" value="InterPro"/>
</dbReference>
<dbReference type="InterPro" id="IPR020568">
    <property type="entry name" value="Ribosomal_Su5_D2-typ_SF"/>
</dbReference>
<dbReference type="PANTHER" id="PTHR12654:SF0">
    <property type="entry name" value="NON-LYSOSOMAL GLUCOSYLCERAMIDASE"/>
    <property type="match status" value="1"/>
</dbReference>
<dbReference type="InterPro" id="IPR052566">
    <property type="entry name" value="Non-lysos_glucosylceramidase"/>
</dbReference>
<dbReference type="SUPFAM" id="SSF55666">
    <property type="entry name" value="Ribonuclease PH domain 2-like"/>
    <property type="match status" value="1"/>
</dbReference>
<dbReference type="GO" id="GO:0004553">
    <property type="term" value="F:hydrolase activity, hydrolyzing O-glycosyl compounds"/>
    <property type="evidence" value="ECO:0007669"/>
    <property type="project" value="InterPro"/>
</dbReference>
<dbReference type="Proteomes" id="UP000663828">
    <property type="component" value="Unassembled WGS sequence"/>
</dbReference>
<feature type="domain" description="Exoribonuclease phosphorolytic" evidence="6">
    <location>
        <begin position="199"/>
        <end position="255"/>
    </location>
</feature>
<evidence type="ECO:0000259" key="8">
    <source>
        <dbReference type="Pfam" id="PF12215"/>
    </source>
</evidence>
<keyword evidence="2" id="KW-0539">Nucleus</keyword>
<keyword evidence="10" id="KW-1185">Reference proteome</keyword>
<evidence type="ECO:0000256" key="4">
    <source>
        <dbReference type="SAM" id="MobiDB-lite"/>
    </source>
</evidence>
<dbReference type="InterPro" id="IPR008928">
    <property type="entry name" value="6-hairpin_glycosidase_sf"/>
</dbReference>
<dbReference type="InterPro" id="IPR033100">
    <property type="entry name" value="Rrp45"/>
</dbReference>
<feature type="domain" description="Exoribonuclease phosphorolytic" evidence="5">
    <location>
        <begin position="33"/>
        <end position="163"/>
    </location>
</feature>
<evidence type="ECO:0000313" key="10">
    <source>
        <dbReference type="Proteomes" id="UP000663828"/>
    </source>
</evidence>
<evidence type="ECO:0000259" key="6">
    <source>
        <dbReference type="Pfam" id="PF03725"/>
    </source>
</evidence>
<dbReference type="InterPro" id="IPR027408">
    <property type="entry name" value="PNPase/RNase_PH_dom_sf"/>
</dbReference>
<dbReference type="Pfam" id="PF04685">
    <property type="entry name" value="DUF608"/>
    <property type="match status" value="1"/>
</dbReference>
<evidence type="ECO:0000313" key="9">
    <source>
        <dbReference type="EMBL" id="CAF1376017.1"/>
    </source>
</evidence>
<evidence type="ECO:0000259" key="5">
    <source>
        <dbReference type="Pfam" id="PF01138"/>
    </source>
</evidence>
<dbReference type="InterPro" id="IPR006775">
    <property type="entry name" value="GH116_catalytic"/>
</dbReference>
<gene>
    <name evidence="9" type="ORF">XAT740_LOCUS32806</name>
</gene>
<reference evidence="9" key="1">
    <citation type="submission" date="2021-02" db="EMBL/GenBank/DDBJ databases">
        <authorList>
            <person name="Nowell W R."/>
        </authorList>
    </citation>
    <scope>NUCLEOTIDE SEQUENCE</scope>
</reference>
<dbReference type="EMBL" id="CAJNOR010003087">
    <property type="protein sequence ID" value="CAF1376017.1"/>
    <property type="molecule type" value="Genomic_DNA"/>
</dbReference>
<dbReference type="SUPFAM" id="SSF54211">
    <property type="entry name" value="Ribosomal protein S5 domain 2-like"/>
    <property type="match status" value="1"/>
</dbReference>
<sequence>MKEFICSTIERGVILKCIRDRKRLDCRTIDETRSVNIDFRSHPGYVSVTLGQTHVIAQASCRITKPKESRASEGNIRIHLDMSKIPLINLENWKHQEFVQELNGILEQNIRQSNCVDLESLCINAGELVWSIKIDLTVLNNCGNILDCANIATLCSLYHYRLPEVSVHGSDIRVYSSVERRPRPLRILHFPINVLFAFFIDGRFTLIDPHCDEERFMDGFVSISMNQHKEICGIHMGGKLGLKREQVEHCKKLAFHKVLELTDRIRQVVLDYYKKIEPITHSQPSIVRIDTEEDEEDDDSHTSDNEDVVLIKSDIPPSPIESNISLLQMPEINRLSITEDDSTGALINNDNSTSDNENVMCSLLTQNLSQAWPILKHYDQDHLYNIALPLGGIGTGTVSLGGRGELRDWEIANKPAKKFSTVTIGNDAPFFSIFVNQSSTSTKMTKALIGPVHPTEHLHYEGRACNNHGLPRFEQASFDAAYPFGIVNLSDQKMPVRVSIKGFNPFIPTDAESSGIPIAILYYEVRNITNEVLDVSVCGSMRNFVGQDGSKYFIAWDGDYVPTGAKKNTNVYREDLQGKLKGIYMNSTNVDPKDPAWGTIALTTLADSPDVNVTYRLSSVDNAWYHAILDFWDDFSADGTLHDKGQLVDDNPMASLALKKQIAPGATELYPFFITWNFPNRMAWSSTIVGNYYSTVYKDAWDVCVRTIPLLPDLESNTLDFVNLVLASDYPGVLKEAALFNLATLRSQTVFRVADGHLMAWEGIFDIFGSCYGSCTHVWNYEQAVGFLFGELAKTMRDVELNYATFKDDGAMNFRVQLPLTNPQTRTGTAADGQMGCVMKMYRDWQLSGDDEFLKKNWELVKKVLGCAWQPKSWDADQDGVEEGAQPNTMDVTYYGPNPQCNFWYLGALRAAYMMASYVGDSTFASKCAYLFANGSAWVDGNLFNGEYYEQKIIDPKTGKFIPDDDPNVPDYQLGKGCLVDQLVGQMMAHVCHLGYLGKPENVGMTCRSILKYNYLDTFNEHFNNMRSYVLGNESGLLMASWPRGRLKYPFPYFSESMTGFEYTAACNMIYENQNDEGLKCVQSIRDRFDGLKRNPFSEPECGHHYGRSMTSWATLLAWSGFHYSAVTRTMKFGEKTGVFFWSNGYAWGSCSIAKNRLKADLLVSCGTIELDYFGIKGKAMKKLPERMILSCKSDAKTLTIEFDS</sequence>
<dbReference type="AlphaFoldDB" id="A0A815J1W3"/>
<dbReference type="InterPro" id="IPR036345">
    <property type="entry name" value="ExoRNase_PH_dom2_sf"/>
</dbReference>
<evidence type="ECO:0000259" key="7">
    <source>
        <dbReference type="Pfam" id="PF04685"/>
    </source>
</evidence>
<dbReference type="PANTHER" id="PTHR12654">
    <property type="entry name" value="BILE ACID BETA-GLUCOSIDASE-RELATED"/>
    <property type="match status" value="1"/>
</dbReference>
<evidence type="ECO:0000256" key="1">
    <source>
        <dbReference type="ARBA" id="ARBA00019572"/>
    </source>
</evidence>
<organism evidence="9 10">
    <name type="scientific">Adineta ricciae</name>
    <name type="common">Rotifer</name>
    <dbReference type="NCBI Taxonomy" id="249248"/>
    <lineage>
        <taxon>Eukaryota</taxon>
        <taxon>Metazoa</taxon>
        <taxon>Spiralia</taxon>
        <taxon>Gnathifera</taxon>
        <taxon>Rotifera</taxon>
        <taxon>Eurotatoria</taxon>
        <taxon>Bdelloidea</taxon>
        <taxon>Adinetida</taxon>
        <taxon>Adinetidae</taxon>
        <taxon>Adineta</taxon>
    </lineage>
</organism>
<feature type="domain" description="Glycosyl-hydrolase family 116 catalytic region" evidence="7">
    <location>
        <begin position="831"/>
        <end position="1102"/>
    </location>
</feature>
<feature type="region of interest" description="Disordered" evidence="4">
    <location>
        <begin position="285"/>
        <end position="305"/>
    </location>
</feature>
<dbReference type="CDD" id="cd11368">
    <property type="entry name" value="RNase_PH_RRP45"/>
    <property type="match status" value="1"/>
</dbReference>
<accession>A0A815J1W3</accession>
<dbReference type="Pfam" id="PF12215">
    <property type="entry name" value="Glyco_hydr_116N"/>
    <property type="match status" value="1"/>
</dbReference>
<dbReference type="Pfam" id="PF03725">
    <property type="entry name" value="RNase_PH_C"/>
    <property type="match status" value="1"/>
</dbReference>
<name>A0A815J1W3_ADIRI</name>